<dbReference type="EMBL" id="JANBPU010000029">
    <property type="protein sequence ID" value="KAJ1919302.1"/>
    <property type="molecule type" value="Genomic_DNA"/>
</dbReference>
<dbReference type="InterPro" id="IPR001563">
    <property type="entry name" value="Peptidase_S10"/>
</dbReference>
<keyword evidence="6" id="KW-0325">Glycoprotein</keyword>
<proteinExistence type="inferred from homology"/>
<dbReference type="EC" id="3.4.16.-" evidence="7"/>
<dbReference type="Proteomes" id="UP001150538">
    <property type="component" value="Unassembled WGS sequence"/>
</dbReference>
<evidence type="ECO:0000256" key="3">
    <source>
        <dbReference type="ARBA" id="ARBA00022670"/>
    </source>
</evidence>
<dbReference type="InterPro" id="IPR018202">
    <property type="entry name" value="Ser_caboxypep_ser_AS"/>
</dbReference>
<dbReference type="AlphaFoldDB" id="A0A9W8A516"/>
<dbReference type="GO" id="GO:0004185">
    <property type="term" value="F:serine-type carboxypeptidase activity"/>
    <property type="evidence" value="ECO:0007669"/>
    <property type="project" value="UniProtKB-UniRule"/>
</dbReference>
<dbReference type="OrthoDB" id="443318at2759"/>
<sequence>MARFSYTKYIPNNAIFNRDIAGGIAQQQRQRVKLPTGLPNPVYGLPMRPGQQPILEQYAGLIKVREWDTPEGKNKGHSSIFYWYFPAIVKSNYKRPNTQSSSSSSQQPPLLLWIQGGPGSTSMIGLFTEMGPLKVHKDGTLSRRNITWANEYDILFVDQPVGTGFSYVYPPHNDSSSEANLNEKGDVDDTDGAFGAPAINIGRPVTSDNTIPEFNMTYIDNVVHKVLEAAESVSTPWPKELEPFRYLLNRRAENLYDPKFDMNSLRKNLIDRNSVLTSSRKSSSSSSSSSSPWGSIGLDPNDTSKDFINGYPTNMRAVGKDMHTFMLKFFELYPHLRSRDFYITSESYGGRFVPGIATYIDQENHKLTSTDDKYINLKGMAVGNSWVDPLAQLPAHGTLGFYNGLLGMKEADIVDVLAFRSINLTIHNQLEAAIEARLDMFDYFRNVTGKINWYDIRRVNHPYIRRHMNNFLNLAETKRSLNVPDDIKSFKDPGVYHYLKQDIMRTSMPLYPHLIERYGVTLYQGQFDFRDGVVGNTAWISGLKWEGSDQFKAAKRQQWYLKDGIKDPNADEDDFVQRLFLAGYLQSGGNLNHYTVLGGGHMTPGDNPQACLDIIHNLTGYYNRH</sequence>
<evidence type="ECO:0000313" key="9">
    <source>
        <dbReference type="EMBL" id="KAJ1919302.1"/>
    </source>
</evidence>
<reference evidence="9" key="1">
    <citation type="submission" date="2022-07" db="EMBL/GenBank/DDBJ databases">
        <title>Phylogenomic reconstructions and comparative analyses of Kickxellomycotina fungi.</title>
        <authorList>
            <person name="Reynolds N.K."/>
            <person name="Stajich J.E."/>
            <person name="Barry K."/>
            <person name="Grigoriev I.V."/>
            <person name="Crous P."/>
            <person name="Smith M.E."/>
        </authorList>
    </citation>
    <scope>NUCLEOTIDE SEQUENCE</scope>
    <source>
        <strain evidence="9">NBRC 100468</strain>
    </source>
</reference>
<evidence type="ECO:0000256" key="2">
    <source>
        <dbReference type="ARBA" id="ARBA00022645"/>
    </source>
</evidence>
<keyword evidence="2 7" id="KW-0121">Carboxypeptidase</keyword>
<keyword evidence="4" id="KW-0732">Signal</keyword>
<evidence type="ECO:0000256" key="7">
    <source>
        <dbReference type="RuleBase" id="RU361156"/>
    </source>
</evidence>
<protein>
    <recommendedName>
        <fullName evidence="7">Carboxypeptidase</fullName>
        <ecNumber evidence="7">3.4.16.-</ecNumber>
    </recommendedName>
</protein>
<keyword evidence="3 7" id="KW-0645">Protease</keyword>
<keyword evidence="5 7" id="KW-0378">Hydrolase</keyword>
<evidence type="ECO:0000313" key="10">
    <source>
        <dbReference type="Proteomes" id="UP001150538"/>
    </source>
</evidence>
<dbReference type="InterPro" id="IPR029058">
    <property type="entry name" value="AB_hydrolase_fold"/>
</dbReference>
<feature type="region of interest" description="Disordered" evidence="8">
    <location>
        <begin position="276"/>
        <end position="297"/>
    </location>
</feature>
<dbReference type="PRINTS" id="PR00724">
    <property type="entry name" value="CRBOXYPTASEC"/>
</dbReference>
<dbReference type="PANTHER" id="PTHR11802">
    <property type="entry name" value="SERINE PROTEASE FAMILY S10 SERINE CARBOXYPEPTIDASE"/>
    <property type="match status" value="1"/>
</dbReference>
<dbReference type="PANTHER" id="PTHR11802:SF472">
    <property type="entry name" value="SERINE CARBOXYPEPTIDASE CPVL-RELATED"/>
    <property type="match status" value="1"/>
</dbReference>
<evidence type="ECO:0000256" key="8">
    <source>
        <dbReference type="SAM" id="MobiDB-lite"/>
    </source>
</evidence>
<evidence type="ECO:0000256" key="5">
    <source>
        <dbReference type="ARBA" id="ARBA00022801"/>
    </source>
</evidence>
<dbReference type="GO" id="GO:0006508">
    <property type="term" value="P:proteolysis"/>
    <property type="evidence" value="ECO:0007669"/>
    <property type="project" value="UniProtKB-KW"/>
</dbReference>
<dbReference type="SUPFAM" id="SSF53474">
    <property type="entry name" value="alpha/beta-Hydrolases"/>
    <property type="match status" value="1"/>
</dbReference>
<gene>
    <name evidence="9" type="ORF">H4219_002064</name>
</gene>
<name>A0A9W8A516_9FUNG</name>
<dbReference type="Pfam" id="PF00450">
    <property type="entry name" value="Peptidase_S10"/>
    <property type="match status" value="2"/>
</dbReference>
<dbReference type="PROSITE" id="PS00131">
    <property type="entry name" value="CARBOXYPEPT_SER_SER"/>
    <property type="match status" value="1"/>
</dbReference>
<organism evidence="9 10">
    <name type="scientific">Mycoemilia scoparia</name>
    <dbReference type="NCBI Taxonomy" id="417184"/>
    <lineage>
        <taxon>Eukaryota</taxon>
        <taxon>Fungi</taxon>
        <taxon>Fungi incertae sedis</taxon>
        <taxon>Zoopagomycota</taxon>
        <taxon>Kickxellomycotina</taxon>
        <taxon>Kickxellomycetes</taxon>
        <taxon>Kickxellales</taxon>
        <taxon>Kickxellaceae</taxon>
        <taxon>Mycoemilia</taxon>
    </lineage>
</organism>
<comment type="similarity">
    <text evidence="1 7">Belongs to the peptidase S10 family.</text>
</comment>
<evidence type="ECO:0000256" key="4">
    <source>
        <dbReference type="ARBA" id="ARBA00022729"/>
    </source>
</evidence>
<feature type="compositionally biased region" description="Low complexity" evidence="8">
    <location>
        <begin position="278"/>
        <end position="291"/>
    </location>
</feature>
<evidence type="ECO:0000256" key="6">
    <source>
        <dbReference type="ARBA" id="ARBA00023180"/>
    </source>
</evidence>
<evidence type="ECO:0000256" key="1">
    <source>
        <dbReference type="ARBA" id="ARBA00009431"/>
    </source>
</evidence>
<accession>A0A9W8A516</accession>
<dbReference type="Gene3D" id="3.40.50.1820">
    <property type="entry name" value="alpha/beta hydrolase"/>
    <property type="match status" value="1"/>
</dbReference>
<comment type="caution">
    <text evidence="9">The sequence shown here is derived from an EMBL/GenBank/DDBJ whole genome shotgun (WGS) entry which is preliminary data.</text>
</comment>
<keyword evidence="10" id="KW-1185">Reference proteome</keyword>